<evidence type="ECO:0000259" key="2">
    <source>
        <dbReference type="Pfam" id="PF10415"/>
    </source>
</evidence>
<dbReference type="Proteomes" id="UP000629287">
    <property type="component" value="Unassembled WGS sequence"/>
</dbReference>
<dbReference type="GO" id="GO:0005829">
    <property type="term" value="C:cytosol"/>
    <property type="evidence" value="ECO:0007669"/>
    <property type="project" value="TreeGrafter"/>
</dbReference>
<dbReference type="RefSeq" id="WP_078907388.1">
    <property type="nucleotide sequence ID" value="NZ_JADBGF010000001.1"/>
</dbReference>
<dbReference type="GO" id="GO:0006099">
    <property type="term" value="P:tricarboxylic acid cycle"/>
    <property type="evidence" value="ECO:0007669"/>
    <property type="project" value="InterPro"/>
</dbReference>
<evidence type="ECO:0000313" key="3">
    <source>
        <dbReference type="EMBL" id="MBE1594509.1"/>
    </source>
</evidence>
<evidence type="ECO:0000256" key="1">
    <source>
        <dbReference type="ARBA" id="ARBA00023239"/>
    </source>
</evidence>
<comment type="caution">
    <text evidence="3">The sequence shown here is derived from an EMBL/GenBank/DDBJ whole genome shotgun (WGS) entry which is preliminary data.</text>
</comment>
<dbReference type="InterPro" id="IPR018951">
    <property type="entry name" value="Fumarase_C_C"/>
</dbReference>
<dbReference type="GO" id="GO:0006531">
    <property type="term" value="P:aspartate metabolic process"/>
    <property type="evidence" value="ECO:0007669"/>
    <property type="project" value="TreeGrafter"/>
</dbReference>
<accession>A0A8I0P1F4</accession>
<sequence length="140" mass="14275">MPGKVNPVIPEVVNQIAFATVGADVATTMAADNGQLQLNAFEPLIGHLLLQHIAWLTRGCSALRTLCVAGITADQEHLARGAAHAVGAATALAAHIGHEAAAEVARQASLTGTDVIEVAVERGLSERETALRVMAAAAAG</sequence>
<organism evidence="3 4">
    <name type="scientific">Streptomyces stelliscabiei</name>
    <dbReference type="NCBI Taxonomy" id="146820"/>
    <lineage>
        <taxon>Bacteria</taxon>
        <taxon>Bacillati</taxon>
        <taxon>Actinomycetota</taxon>
        <taxon>Actinomycetes</taxon>
        <taxon>Kitasatosporales</taxon>
        <taxon>Streptomycetaceae</taxon>
        <taxon>Streptomyces</taxon>
    </lineage>
</organism>
<dbReference type="GO" id="GO:0008797">
    <property type="term" value="F:aspartate ammonia-lyase activity"/>
    <property type="evidence" value="ECO:0007669"/>
    <property type="project" value="UniProtKB-EC"/>
</dbReference>
<dbReference type="Pfam" id="PF10415">
    <property type="entry name" value="FumaraseC_C"/>
    <property type="match status" value="1"/>
</dbReference>
<dbReference type="SUPFAM" id="SSF48557">
    <property type="entry name" value="L-aspartase-like"/>
    <property type="match status" value="1"/>
</dbReference>
<keyword evidence="4" id="KW-1185">Reference proteome</keyword>
<evidence type="ECO:0000313" key="4">
    <source>
        <dbReference type="Proteomes" id="UP000629287"/>
    </source>
</evidence>
<dbReference type="PANTHER" id="PTHR42696">
    <property type="entry name" value="ASPARTATE AMMONIA-LYASE"/>
    <property type="match status" value="1"/>
</dbReference>
<reference evidence="3 4" key="1">
    <citation type="submission" date="2020-10" db="EMBL/GenBank/DDBJ databases">
        <title>Sequencing the genomes of 1000 actinobacteria strains.</title>
        <authorList>
            <person name="Klenk H.-P."/>
        </authorList>
    </citation>
    <scope>NUCLEOTIDE SEQUENCE [LARGE SCALE GENOMIC DNA]</scope>
    <source>
        <strain evidence="3 4">DSM 41803</strain>
    </source>
</reference>
<dbReference type="InterPro" id="IPR008948">
    <property type="entry name" value="L-Aspartase-like"/>
</dbReference>
<dbReference type="Gene3D" id="1.10.40.30">
    <property type="entry name" value="Fumarase/aspartase (C-terminal domain)"/>
    <property type="match status" value="1"/>
</dbReference>
<proteinExistence type="predicted"/>
<keyword evidence="1 3" id="KW-0456">Lyase</keyword>
<dbReference type="AlphaFoldDB" id="A0A8I0P1F4"/>
<dbReference type="GeneID" id="86825274"/>
<dbReference type="InterPro" id="IPR051546">
    <property type="entry name" value="Aspartate_Ammonia-Lyase"/>
</dbReference>
<dbReference type="PANTHER" id="PTHR42696:SF2">
    <property type="entry name" value="ASPARTATE AMMONIA-LYASE"/>
    <property type="match status" value="1"/>
</dbReference>
<dbReference type="EMBL" id="JADBGF010000001">
    <property type="protein sequence ID" value="MBE1594509.1"/>
    <property type="molecule type" value="Genomic_DNA"/>
</dbReference>
<name>A0A8I0P1F4_9ACTN</name>
<feature type="domain" description="Fumarase C C-terminal" evidence="2">
    <location>
        <begin position="89"/>
        <end position="130"/>
    </location>
</feature>
<gene>
    <name evidence="3" type="ORF">H4687_000638</name>
</gene>
<protein>
    <submittedName>
        <fullName evidence="3">Aspartate ammonia-lyase</fullName>
        <ecNumber evidence="3">4.3.1.1</ecNumber>
    </submittedName>
</protein>
<dbReference type="Gene3D" id="1.20.200.10">
    <property type="entry name" value="Fumarase/aspartase (Central domain)"/>
    <property type="match status" value="1"/>
</dbReference>
<dbReference type="OrthoDB" id="9802809at2"/>
<dbReference type="EC" id="4.3.1.1" evidence="3"/>